<comment type="caution">
    <text evidence="2">The sequence shown here is derived from an EMBL/GenBank/DDBJ whole genome shotgun (WGS) entry which is preliminary data.</text>
</comment>
<accession>A0A3N4MHJ2</accession>
<reference evidence="3" key="1">
    <citation type="submission" date="2018-11" db="EMBL/GenBank/DDBJ databases">
        <title>Chitinophaga lutea sp.nov., isolate from arsenic contaminated soil.</title>
        <authorList>
            <person name="Zong Y."/>
        </authorList>
    </citation>
    <scope>NUCLEOTIDE SEQUENCE [LARGE SCALE GENOMIC DNA]</scope>
    <source>
        <strain evidence="3">YLT18</strain>
    </source>
</reference>
<organism evidence="2 3">
    <name type="scientific">Chitinophaga barathri</name>
    <dbReference type="NCBI Taxonomy" id="1647451"/>
    <lineage>
        <taxon>Bacteria</taxon>
        <taxon>Pseudomonadati</taxon>
        <taxon>Bacteroidota</taxon>
        <taxon>Chitinophagia</taxon>
        <taxon>Chitinophagales</taxon>
        <taxon>Chitinophagaceae</taxon>
        <taxon>Chitinophaga</taxon>
    </lineage>
</organism>
<keyword evidence="1" id="KW-0472">Membrane</keyword>
<feature type="transmembrane region" description="Helical" evidence="1">
    <location>
        <begin position="103"/>
        <end position="121"/>
    </location>
</feature>
<feature type="transmembrane region" description="Helical" evidence="1">
    <location>
        <begin position="14"/>
        <end position="36"/>
    </location>
</feature>
<keyword evidence="1" id="KW-1133">Transmembrane helix</keyword>
<proteinExistence type="predicted"/>
<feature type="transmembrane region" description="Helical" evidence="1">
    <location>
        <begin position="42"/>
        <end position="65"/>
    </location>
</feature>
<evidence type="ECO:0000313" key="3">
    <source>
        <dbReference type="Proteomes" id="UP000279089"/>
    </source>
</evidence>
<dbReference type="OrthoDB" id="671388at2"/>
<keyword evidence="3" id="KW-1185">Reference proteome</keyword>
<dbReference type="EMBL" id="RMBX01000010">
    <property type="protein sequence ID" value="RPD39560.1"/>
    <property type="molecule type" value="Genomic_DNA"/>
</dbReference>
<name>A0A3N4MHJ2_9BACT</name>
<gene>
    <name evidence="2" type="ORF">EG028_18040</name>
</gene>
<protein>
    <recommendedName>
        <fullName evidence="4">Integral membrane protein</fullName>
    </recommendedName>
</protein>
<feature type="transmembrane region" description="Helical" evidence="1">
    <location>
        <begin position="77"/>
        <end position="97"/>
    </location>
</feature>
<evidence type="ECO:0000313" key="2">
    <source>
        <dbReference type="EMBL" id="RPD39560.1"/>
    </source>
</evidence>
<keyword evidence="1" id="KW-0812">Transmembrane</keyword>
<evidence type="ECO:0000256" key="1">
    <source>
        <dbReference type="SAM" id="Phobius"/>
    </source>
</evidence>
<evidence type="ECO:0008006" key="4">
    <source>
        <dbReference type="Google" id="ProtNLM"/>
    </source>
</evidence>
<dbReference type="Proteomes" id="UP000279089">
    <property type="component" value="Unassembled WGS sequence"/>
</dbReference>
<sequence length="131" mass="14328">MKYQLRNIPLLKKLLWADFILGGGTALIGLFLYPLLTGFLGLPANVIIIISAVTLAYALLALSLALQKQPPVLPLRILMYANWAWTLVSIGLLICYFKSATPFGAAFLVLQVLVVGMLAWLEGRHFVTAGE</sequence>
<dbReference type="RefSeq" id="WP_120515699.1">
    <property type="nucleotide sequence ID" value="NZ_QXZY01000004.1"/>
</dbReference>
<dbReference type="AlphaFoldDB" id="A0A3N4MHJ2"/>